<keyword evidence="1" id="KW-0732">Signal</keyword>
<feature type="signal peptide" evidence="1">
    <location>
        <begin position="1"/>
        <end position="20"/>
    </location>
</feature>
<reference evidence="3 4" key="1">
    <citation type="submission" date="2017-02" db="EMBL/GenBank/DDBJ databases">
        <authorList>
            <person name="Peterson S.W."/>
        </authorList>
    </citation>
    <scope>NUCLEOTIDE SEQUENCE [LARGE SCALE GENOMIC DNA]</scope>
    <source>
        <strain evidence="3 4">ATCC 43324</strain>
    </source>
</reference>
<dbReference type="RefSeq" id="WP_036901446.1">
    <property type="nucleotide sequence ID" value="NZ_FUXK01000004.1"/>
</dbReference>
<sequence>MKKIILCFVLAIGGLCMAQAASPNAKTKVKVVVDNDFCGDPDGLFQLVHQLLCTTCDIRGIVGGHLSANAGFTNRSDQATESCEKARKVLQLMGREGTIKVVPGAEKGMEAVNKPADSEGARLIVDEARQCTQDKPLLVLCGASLTNIATAHLIDPSIDDKIVLIWIGGQEYTGVGSYPPPGYSRVEYNLNLCIPAAQVVFNQSRIRIWQVPRNAYRLCLYGLDEVATKVATHGKVGRYLYDSLMQTVGKCEDFGLRMGETYILGDSPLVLLSALQTGFEQDPSSSFYVNMAAPHINDDGSYAFNHEGRSIRVYYQLDQRLMFGDFEAKLLRMVP</sequence>
<evidence type="ECO:0000256" key="1">
    <source>
        <dbReference type="SAM" id="SignalP"/>
    </source>
</evidence>
<dbReference type="SUPFAM" id="SSF53590">
    <property type="entry name" value="Nucleoside hydrolase"/>
    <property type="match status" value="1"/>
</dbReference>
<gene>
    <name evidence="3" type="ORF">SAMN02745202_00472</name>
</gene>
<evidence type="ECO:0000313" key="3">
    <source>
        <dbReference type="EMBL" id="SJZ56426.1"/>
    </source>
</evidence>
<dbReference type="EMBL" id="FUXK01000004">
    <property type="protein sequence ID" value="SJZ56426.1"/>
    <property type="molecule type" value="Genomic_DNA"/>
</dbReference>
<organism evidence="3 4">
    <name type="scientific">Segatella oulorum</name>
    <dbReference type="NCBI Taxonomy" id="28136"/>
    <lineage>
        <taxon>Bacteria</taxon>
        <taxon>Pseudomonadati</taxon>
        <taxon>Bacteroidota</taxon>
        <taxon>Bacteroidia</taxon>
        <taxon>Bacteroidales</taxon>
        <taxon>Prevotellaceae</taxon>
        <taxon>Segatella</taxon>
    </lineage>
</organism>
<keyword evidence="3" id="KW-0378">Hydrolase</keyword>
<dbReference type="InterPro" id="IPR001910">
    <property type="entry name" value="Inosine/uridine_hydrolase_dom"/>
</dbReference>
<dbReference type="AlphaFoldDB" id="A0A1T4LP70"/>
<proteinExistence type="predicted"/>
<feature type="domain" description="Inosine/uridine-preferring nucleoside hydrolase" evidence="2">
    <location>
        <begin position="79"/>
        <end position="252"/>
    </location>
</feature>
<evidence type="ECO:0000259" key="2">
    <source>
        <dbReference type="Pfam" id="PF01156"/>
    </source>
</evidence>
<protein>
    <submittedName>
        <fullName evidence="3">Inosine-uridine nucleoside N-ribohydrolase</fullName>
    </submittedName>
</protein>
<dbReference type="Gene3D" id="3.90.245.10">
    <property type="entry name" value="Ribonucleoside hydrolase-like"/>
    <property type="match status" value="1"/>
</dbReference>
<accession>A0A1T4LP70</accession>
<dbReference type="Proteomes" id="UP000190065">
    <property type="component" value="Unassembled WGS sequence"/>
</dbReference>
<dbReference type="Pfam" id="PF01156">
    <property type="entry name" value="IU_nuc_hydro"/>
    <property type="match status" value="1"/>
</dbReference>
<dbReference type="eggNOG" id="COG1957">
    <property type="taxonomic scope" value="Bacteria"/>
</dbReference>
<dbReference type="STRING" id="28136.SAMN02745202_00472"/>
<name>A0A1T4LP70_9BACT</name>
<dbReference type="InterPro" id="IPR036452">
    <property type="entry name" value="Ribo_hydro-like"/>
</dbReference>
<evidence type="ECO:0000313" key="4">
    <source>
        <dbReference type="Proteomes" id="UP000190065"/>
    </source>
</evidence>
<feature type="chain" id="PRO_5010589897" evidence="1">
    <location>
        <begin position="21"/>
        <end position="335"/>
    </location>
</feature>
<dbReference type="GO" id="GO:0016799">
    <property type="term" value="F:hydrolase activity, hydrolyzing N-glycosyl compounds"/>
    <property type="evidence" value="ECO:0007669"/>
    <property type="project" value="InterPro"/>
</dbReference>